<evidence type="ECO:0000256" key="1">
    <source>
        <dbReference type="ARBA" id="ARBA00000448"/>
    </source>
</evidence>
<evidence type="ECO:0000256" key="4">
    <source>
        <dbReference type="ARBA" id="ARBA00022729"/>
    </source>
</evidence>
<dbReference type="Gene3D" id="3.40.50.1700">
    <property type="entry name" value="Glycoside hydrolase family 3 C-terminal domain"/>
    <property type="match status" value="1"/>
</dbReference>
<comment type="catalytic activity">
    <reaction evidence="1">
        <text>Hydrolysis of terminal, non-reducing beta-D-glucosyl residues with release of beta-D-glucose.</text>
        <dbReference type="EC" id="3.2.1.21"/>
    </reaction>
</comment>
<evidence type="ECO:0000256" key="5">
    <source>
        <dbReference type="ARBA" id="ARBA00022801"/>
    </source>
</evidence>
<dbReference type="InterPro" id="IPR036962">
    <property type="entry name" value="Glyco_hydro_3_N_sf"/>
</dbReference>
<dbReference type="InterPro" id="IPR017853">
    <property type="entry name" value="GH"/>
</dbReference>
<reference evidence="9" key="1">
    <citation type="submission" date="2022-01" db="EMBL/GenBank/DDBJ databases">
        <title>Genome-Based Taxonomic Classification of the Phylum Actinobacteria.</title>
        <authorList>
            <person name="Gao Y."/>
        </authorList>
    </citation>
    <scope>NUCLEOTIDE SEQUENCE</scope>
    <source>
        <strain evidence="9">KLBMP 8922</strain>
    </source>
</reference>
<dbReference type="PANTHER" id="PTHR30620:SF16">
    <property type="entry name" value="LYSOSOMAL BETA GLUCOSIDASE"/>
    <property type="match status" value="1"/>
</dbReference>
<dbReference type="Pfam" id="PF01915">
    <property type="entry name" value="Glyco_hydro_3_C"/>
    <property type="match status" value="1"/>
</dbReference>
<accession>A0AA41PVJ0</accession>
<keyword evidence="4" id="KW-0732">Signal</keyword>
<proteinExistence type="inferred from homology"/>
<dbReference type="AlphaFoldDB" id="A0AA41PVJ0"/>
<dbReference type="SUPFAM" id="SSF51445">
    <property type="entry name" value="(Trans)glycosidases"/>
    <property type="match status" value="1"/>
</dbReference>
<protein>
    <recommendedName>
        <fullName evidence="3">beta-glucosidase</fullName>
        <ecNumber evidence="3">3.2.1.21</ecNumber>
    </recommendedName>
</protein>
<dbReference type="EMBL" id="JAKFHA010000001">
    <property type="protein sequence ID" value="MCF2525966.1"/>
    <property type="molecule type" value="Genomic_DNA"/>
</dbReference>
<dbReference type="InterPro" id="IPR051915">
    <property type="entry name" value="Cellulose_Degrad_GH3"/>
</dbReference>
<evidence type="ECO:0000256" key="2">
    <source>
        <dbReference type="ARBA" id="ARBA00005336"/>
    </source>
</evidence>
<comment type="similarity">
    <text evidence="2">Belongs to the glycosyl hydrolase 3 family.</text>
</comment>
<evidence type="ECO:0000256" key="3">
    <source>
        <dbReference type="ARBA" id="ARBA00012744"/>
    </source>
</evidence>
<dbReference type="Proteomes" id="UP001165378">
    <property type="component" value="Unassembled WGS sequence"/>
</dbReference>
<dbReference type="SUPFAM" id="SSF52279">
    <property type="entry name" value="Beta-D-glucan exohydrolase, C-terminal domain"/>
    <property type="match status" value="1"/>
</dbReference>
<keyword evidence="6" id="KW-0326">Glycosidase</keyword>
<feature type="domain" description="Glycoside hydrolase family 3 N-terminal" evidence="7">
    <location>
        <begin position="94"/>
        <end position="393"/>
    </location>
</feature>
<evidence type="ECO:0000313" key="10">
    <source>
        <dbReference type="Proteomes" id="UP001165378"/>
    </source>
</evidence>
<keyword evidence="5 9" id="KW-0378">Hydrolase</keyword>
<dbReference type="PANTHER" id="PTHR30620">
    <property type="entry name" value="PERIPLASMIC BETA-GLUCOSIDASE-RELATED"/>
    <property type="match status" value="1"/>
</dbReference>
<organism evidence="9 10">
    <name type="scientific">Yinghuangia soli</name>
    <dbReference type="NCBI Taxonomy" id="2908204"/>
    <lineage>
        <taxon>Bacteria</taxon>
        <taxon>Bacillati</taxon>
        <taxon>Actinomycetota</taxon>
        <taxon>Actinomycetes</taxon>
        <taxon>Kitasatosporales</taxon>
        <taxon>Streptomycetaceae</taxon>
        <taxon>Yinghuangia</taxon>
    </lineage>
</organism>
<feature type="domain" description="Glycoside hydrolase family 3 C-terminal" evidence="8">
    <location>
        <begin position="467"/>
        <end position="603"/>
    </location>
</feature>
<dbReference type="InterPro" id="IPR002772">
    <property type="entry name" value="Glyco_hydro_3_C"/>
</dbReference>
<dbReference type="InterPro" id="IPR036881">
    <property type="entry name" value="Glyco_hydro_3_C_sf"/>
</dbReference>
<dbReference type="InterPro" id="IPR001764">
    <property type="entry name" value="Glyco_hydro_3_N"/>
</dbReference>
<dbReference type="RefSeq" id="WP_235050033.1">
    <property type="nucleotide sequence ID" value="NZ_JAKFHA010000001.1"/>
</dbReference>
<gene>
    <name evidence="9" type="ORF">LZ495_01835</name>
</gene>
<evidence type="ECO:0000256" key="6">
    <source>
        <dbReference type="ARBA" id="ARBA00023295"/>
    </source>
</evidence>
<name>A0AA41PVJ0_9ACTN</name>
<keyword evidence="10" id="KW-1185">Reference proteome</keyword>
<dbReference type="PRINTS" id="PR00133">
    <property type="entry name" value="GLHYDRLASE3"/>
</dbReference>
<dbReference type="GO" id="GO:0009251">
    <property type="term" value="P:glucan catabolic process"/>
    <property type="evidence" value="ECO:0007669"/>
    <property type="project" value="TreeGrafter"/>
</dbReference>
<dbReference type="EC" id="3.2.1.21" evidence="3"/>
<sequence length="603" mass="65037">MTQTSADASARNAFRGGATAPYEDASLPVDERVEDLLGRMTLEEKAGLMFQTIAMIGPDGLFIDDPADQPMGKTVREMVEGLQMNHFNLLGGARPEQIAAWHNKMQEIALSTRLGIPATLSTDPRHHFTDNPGTAALAQGFAQFPETCGLAAIRDEKLVRDFADLARREYLAVGIRLALHPQIDLATEPRWSRINATFGENAELTGRLVAEYIRGFQGEGPLGAASVACMTKHFPGGGPQKDGEDPHFPHGREQVYPGGMFEYHLEPFKKALEAGTSQMMPYYGMPVDTDMEPVAFGFNKGVITGLLREELGFDGIVCTDWGLISDSLIFGEPHVARAWGVEHLSESERVALVIEAGCDQFGGEARPELVVGLVKDGKVDEARLDVSVRRLLREKFVLGLFENPFVDVEAAAALVGTPEALEAGRIAQSRSITLLKNGTEAPVLPLAAGTKVYVEGVDAAVAAEYGTVVASPEEADVAILRMRTPFEERPGFFESFFHSGTLAFPEDKLAPVLDVCGKVPTVVDIYLERPAVIPEIAAASAALVANYGAADGPLLDVLFGRRAPEGKLPFQLPGSMADVEAQRSDVPSDSKNAVFEYGHGLSY</sequence>
<dbReference type="GO" id="GO:0008422">
    <property type="term" value="F:beta-glucosidase activity"/>
    <property type="evidence" value="ECO:0007669"/>
    <property type="project" value="UniProtKB-EC"/>
</dbReference>
<evidence type="ECO:0000313" key="9">
    <source>
        <dbReference type="EMBL" id="MCF2525966.1"/>
    </source>
</evidence>
<comment type="caution">
    <text evidence="9">The sequence shown here is derived from an EMBL/GenBank/DDBJ whole genome shotgun (WGS) entry which is preliminary data.</text>
</comment>
<dbReference type="Gene3D" id="3.20.20.300">
    <property type="entry name" value="Glycoside hydrolase, family 3, N-terminal domain"/>
    <property type="match status" value="1"/>
</dbReference>
<dbReference type="Pfam" id="PF00933">
    <property type="entry name" value="Glyco_hydro_3"/>
    <property type="match status" value="1"/>
</dbReference>
<evidence type="ECO:0000259" key="7">
    <source>
        <dbReference type="Pfam" id="PF00933"/>
    </source>
</evidence>
<evidence type="ECO:0000259" key="8">
    <source>
        <dbReference type="Pfam" id="PF01915"/>
    </source>
</evidence>